<dbReference type="Proteomes" id="UP000548067">
    <property type="component" value="Unassembled WGS sequence"/>
</dbReference>
<gene>
    <name evidence="3" type="ORF">HIO71_03895</name>
</gene>
<feature type="compositionally biased region" description="Polar residues" evidence="1">
    <location>
        <begin position="438"/>
        <end position="450"/>
    </location>
</feature>
<feature type="transmembrane region" description="Helical" evidence="2">
    <location>
        <begin position="860"/>
        <end position="882"/>
    </location>
</feature>
<reference evidence="3 4" key="1">
    <citation type="submission" date="2020-04" db="EMBL/GenBank/DDBJ databases">
        <title>Genome analysis and antimicrobial resistance characteristics of Chryseobacterium aquaticum isolated from farmed salmonids.</title>
        <authorList>
            <person name="Saticioglu I.B."/>
            <person name="Duman M."/>
            <person name="Altun S."/>
        </authorList>
    </citation>
    <scope>NUCLEOTIDE SEQUENCE [LARGE SCALE GENOMIC DNA]</scope>
    <source>
        <strain evidence="3 4">C-174</strain>
    </source>
</reference>
<feature type="region of interest" description="Disordered" evidence="1">
    <location>
        <begin position="753"/>
        <end position="804"/>
    </location>
</feature>
<comment type="caution">
    <text evidence="3">The sequence shown here is derived from an EMBL/GenBank/DDBJ whole genome shotgun (WGS) entry which is preliminary data.</text>
</comment>
<feature type="region of interest" description="Disordered" evidence="1">
    <location>
        <begin position="408"/>
        <end position="510"/>
    </location>
</feature>
<evidence type="ECO:0000313" key="3">
    <source>
        <dbReference type="EMBL" id="NMR33346.1"/>
    </source>
</evidence>
<feature type="transmembrane region" description="Helical" evidence="2">
    <location>
        <begin position="832"/>
        <end position="854"/>
    </location>
</feature>
<organism evidence="3 4">
    <name type="scientific">Chryseobacterium aquaticum</name>
    <dbReference type="NCBI Taxonomy" id="452084"/>
    <lineage>
        <taxon>Bacteria</taxon>
        <taxon>Pseudomonadati</taxon>
        <taxon>Bacteroidota</taxon>
        <taxon>Flavobacteriia</taxon>
        <taxon>Flavobacteriales</taxon>
        <taxon>Weeksellaceae</taxon>
        <taxon>Chryseobacterium group</taxon>
        <taxon>Chryseobacterium</taxon>
    </lineage>
</organism>
<evidence type="ECO:0000256" key="1">
    <source>
        <dbReference type="SAM" id="MobiDB-lite"/>
    </source>
</evidence>
<feature type="compositionally biased region" description="Low complexity" evidence="1">
    <location>
        <begin position="217"/>
        <end position="226"/>
    </location>
</feature>
<feature type="region of interest" description="Disordered" evidence="1">
    <location>
        <begin position="1"/>
        <end position="66"/>
    </location>
</feature>
<feature type="compositionally biased region" description="Basic and acidic residues" evidence="1">
    <location>
        <begin position="408"/>
        <end position="436"/>
    </location>
</feature>
<dbReference type="AlphaFoldDB" id="A0A848MZ41"/>
<protein>
    <submittedName>
        <fullName evidence="3">Uncharacterized protein</fullName>
    </submittedName>
</protein>
<accession>A0A848MZ41</accession>
<feature type="region of interest" description="Disordered" evidence="1">
    <location>
        <begin position="131"/>
        <end position="166"/>
    </location>
</feature>
<evidence type="ECO:0000313" key="4">
    <source>
        <dbReference type="Proteomes" id="UP000548067"/>
    </source>
</evidence>
<keyword evidence="2" id="KW-0472">Membrane</keyword>
<dbReference type="RefSeq" id="WP_169320399.1">
    <property type="nucleotide sequence ID" value="NZ_JABCJF010000001.1"/>
</dbReference>
<feature type="compositionally biased region" description="Polar residues" evidence="1">
    <location>
        <begin position="788"/>
        <end position="799"/>
    </location>
</feature>
<feature type="compositionally biased region" description="Basic and acidic residues" evidence="1">
    <location>
        <begin position="769"/>
        <end position="787"/>
    </location>
</feature>
<feature type="compositionally biased region" description="Polar residues" evidence="1">
    <location>
        <begin position="150"/>
        <end position="166"/>
    </location>
</feature>
<feature type="compositionally biased region" description="Polar residues" evidence="1">
    <location>
        <begin position="37"/>
        <end position="66"/>
    </location>
</feature>
<dbReference type="EMBL" id="JABCJF010000001">
    <property type="protein sequence ID" value="NMR33346.1"/>
    <property type="molecule type" value="Genomic_DNA"/>
</dbReference>
<feature type="region of interest" description="Disordered" evidence="1">
    <location>
        <begin position="205"/>
        <end position="249"/>
    </location>
</feature>
<keyword evidence="2" id="KW-1133">Transmembrane helix</keyword>
<keyword evidence="2" id="KW-0812">Transmembrane</keyword>
<feature type="compositionally biased region" description="Polar residues" evidence="1">
    <location>
        <begin position="460"/>
        <end position="471"/>
    </location>
</feature>
<name>A0A848MZ41_9FLAO</name>
<feature type="compositionally biased region" description="Basic and acidic residues" evidence="1">
    <location>
        <begin position="489"/>
        <end position="510"/>
    </location>
</feature>
<proteinExistence type="predicted"/>
<sequence>MKAANTVEKDKAHHSQSKKQKPQEPAVIHLSEIGTAIQKQETPNRDITTPNRDKITQNGNIIPVHGSQTIYDQGSEIMSRKHDESLAQTGDVNHPETKDLEKGYMTTLNTSQAQNYNDLKSGTYLPQTVQEQAAVHQGNKKTQEGKQKSKSTIKVGSQTSLGDLQNTPATQLVSSFNAVQNNGAEALNKQSEIATNGLPKVNAKTGSAFAGSKSKNKANPSKPIAKTSKKTVKSAAQKAKPKEISFPQNDPLKKVNYSLNTAAKNGGFERQAQNQFDAINVNTSSVPTTMQQSARLDLVGEADTEHLSIEQHDVAQDMNIKKNQAANDIHKDHGENSIIKKPDDEILKPSRKITSKAFKKQPIEALKLEGIDEANINAQFEPVIQSKIGAENEKYQAAELEHHQKVIEQEKSSENQINEEKNKSKEKQLKSVRDAQADVNQSRADWQNELNKTESDFAKKSNNQAKTTLGNIKTEKNRGETAAQGHIDTANKEARKKKEEADKEAQRKKAEKKKESGGFFGWVADKASAFINALKDALNYIFTKLREAVKTIFEAAKKLVLAALEIARKAIVNFIKGFASLLKGFLDIALAAFPAIRDRLKAKIDKYVAVAEKLVNETFEVFKKAVVAIIDFLAEAVDKLLGVLQSVYEGILTVVGMIVSGDIIELLRKLGNIKDALFGITFDTIKQGGMEELLGVNLDESLSPEELMAAMQMGLLSGGSEQDSDDGMPKAPWTNANVGVDVVSFEELSPEMQSELRRMQKAGQTEATLGERNDPSRTMDSVMKEAKTSQSAPETSGQKFNDGLTPMKRAEIKWEMMKTSIKQWWDDNWLKVVGGIIAALVVFIAAEVVTGGAITAALPVIMPILADVFIGVAIAQIAPYFVDGLAKSWDGDIKGGTKAFSRGLGASLIELAMYLGFKLVEVAAKAITNLVKAGLKLAKSSAKAVMNYAKFIIKEGKVLFKGIAGKNLGKLSKSLRKLADDILERMRVKKVLIKLEPKIWKVEAEINPLFVIMYGPMPDEDVMSIIKKDKVDVPKGLKKGDIYFDKQGRELMKISDLDEFTKTPNYREIFALANRADISNDVIHHLIEKGSDFAYLFEKELINAPKSLRAIPKGSINKILHLSDIRIAWNDVYTNLKRLQRSNMINEAGLRSEIIDFAAKTDVFITRSLDDIARAELNAGRKLTENEIATITNSLKNLLD</sequence>
<evidence type="ECO:0000256" key="2">
    <source>
        <dbReference type="SAM" id="Phobius"/>
    </source>
</evidence>